<feature type="domain" description="Nephrocystin 3-like N-terminal" evidence="2">
    <location>
        <begin position="176"/>
        <end position="333"/>
    </location>
</feature>
<reference evidence="3" key="1">
    <citation type="submission" date="2021-06" db="EMBL/GenBank/DDBJ databases">
        <title>Comparative genomics, transcriptomics and evolutionary studies reveal genomic signatures of adaptation to plant cell wall in hemibiotrophic fungi.</title>
        <authorList>
            <consortium name="DOE Joint Genome Institute"/>
            <person name="Baroncelli R."/>
            <person name="Diaz J.F."/>
            <person name="Benocci T."/>
            <person name="Peng M."/>
            <person name="Battaglia E."/>
            <person name="Haridas S."/>
            <person name="Andreopoulos W."/>
            <person name="Labutti K."/>
            <person name="Pangilinan J."/>
            <person name="Floch G.L."/>
            <person name="Makela M.R."/>
            <person name="Henrissat B."/>
            <person name="Grigoriev I.V."/>
            <person name="Crouch J.A."/>
            <person name="De Vries R.P."/>
            <person name="Sukno S.A."/>
            <person name="Thon M.R."/>
        </authorList>
    </citation>
    <scope>NUCLEOTIDE SEQUENCE</scope>
    <source>
        <strain evidence="3">MAFF235873</strain>
    </source>
</reference>
<evidence type="ECO:0000313" key="4">
    <source>
        <dbReference type="Proteomes" id="UP001232148"/>
    </source>
</evidence>
<dbReference type="PANTHER" id="PTHR10039">
    <property type="entry name" value="AMELOGENIN"/>
    <property type="match status" value="1"/>
</dbReference>
<dbReference type="InterPro" id="IPR056884">
    <property type="entry name" value="NPHP3-like_N"/>
</dbReference>
<evidence type="ECO:0000313" key="3">
    <source>
        <dbReference type="EMBL" id="KAK2033526.1"/>
    </source>
</evidence>
<dbReference type="AlphaFoldDB" id="A0AAD9HQR5"/>
<keyword evidence="1" id="KW-0677">Repeat</keyword>
<dbReference type="Pfam" id="PF24883">
    <property type="entry name" value="NPHP3_N"/>
    <property type="match status" value="1"/>
</dbReference>
<organism evidence="3 4">
    <name type="scientific">Colletotrichum zoysiae</name>
    <dbReference type="NCBI Taxonomy" id="1216348"/>
    <lineage>
        <taxon>Eukaryota</taxon>
        <taxon>Fungi</taxon>
        <taxon>Dikarya</taxon>
        <taxon>Ascomycota</taxon>
        <taxon>Pezizomycotina</taxon>
        <taxon>Sordariomycetes</taxon>
        <taxon>Hypocreomycetidae</taxon>
        <taxon>Glomerellales</taxon>
        <taxon>Glomerellaceae</taxon>
        <taxon>Colletotrichum</taxon>
        <taxon>Colletotrichum graminicola species complex</taxon>
    </lineage>
</organism>
<evidence type="ECO:0000256" key="1">
    <source>
        <dbReference type="ARBA" id="ARBA00022737"/>
    </source>
</evidence>
<keyword evidence="4" id="KW-1185">Reference proteome</keyword>
<dbReference type="InterPro" id="IPR027417">
    <property type="entry name" value="P-loop_NTPase"/>
</dbReference>
<sequence>MAEAVGLASSIAGLITMAMKITELSYSYISDIRSAHTTQKQYLREVSALTEVLLRSEEVAQNFEDLNLGSDRPKNLSKSAVTECAQELGELCSELRKPSPSIFWPIKEKTLKKHIEDLHRFRSIFADFLAAQNLAVVTATHRDVTRLGNHQDQIDLLEWIGDPKGTSGPIPDPLPDTGEWLLSSESYKQWADRSGPSLHWCYGPPGVGKSMLAALAIQDLSVQSDSISTLHYWFDYGNRKEQTKESVWKDLLRQAIVQGKGPTIQALVDFRKKLGLHRPASSKDLSDALRTVCAMQQLVLVLDGPDEMENPRDLKIILSPFIKTNCRVLVTSRDIPEIRSTLNEASKVEVLADASDLRAYVASRFQESDLDELIEKHPDLEKDILEKSQGIFLLARLLVDHLVDLSTVKEMRKALQAYPTHLDQAFESSLERINAQSKSHSNLAHRVMGWIISAERQLQMSELTHGLATEEGVDMIDEENLVSAKTILKVCGGLVVFQGTAPLRWSLSQRSRRIMPAIPHNASLFKRTCWYRG</sequence>
<gene>
    <name evidence="3" type="ORF">LX32DRAFT_679708</name>
</gene>
<dbReference type="SUPFAM" id="SSF52540">
    <property type="entry name" value="P-loop containing nucleoside triphosphate hydrolases"/>
    <property type="match status" value="1"/>
</dbReference>
<dbReference type="Proteomes" id="UP001232148">
    <property type="component" value="Unassembled WGS sequence"/>
</dbReference>
<proteinExistence type="predicted"/>
<comment type="caution">
    <text evidence="3">The sequence shown here is derived from an EMBL/GenBank/DDBJ whole genome shotgun (WGS) entry which is preliminary data.</text>
</comment>
<evidence type="ECO:0000259" key="2">
    <source>
        <dbReference type="Pfam" id="PF24883"/>
    </source>
</evidence>
<dbReference type="Gene3D" id="3.40.50.300">
    <property type="entry name" value="P-loop containing nucleotide triphosphate hydrolases"/>
    <property type="match status" value="1"/>
</dbReference>
<protein>
    <recommendedName>
        <fullName evidence="2">Nephrocystin 3-like N-terminal domain-containing protein</fullName>
    </recommendedName>
</protein>
<dbReference type="EMBL" id="MU842821">
    <property type="protein sequence ID" value="KAK2033526.1"/>
    <property type="molecule type" value="Genomic_DNA"/>
</dbReference>
<dbReference type="PANTHER" id="PTHR10039:SF16">
    <property type="entry name" value="GPI INOSITOL-DEACYLASE"/>
    <property type="match status" value="1"/>
</dbReference>
<name>A0AAD9HQR5_9PEZI</name>
<accession>A0AAD9HQR5</accession>